<sequence length="84" mass="9574">MLRFLKNNLKKLTWFLVGLVGMFLLALGLHFITSVSVVGSSHHQSSLHAYTPRNHSENSYWSVGVTRDSDHLPTFNGSWVEKFQ</sequence>
<keyword evidence="1" id="KW-1133">Transmembrane helix</keyword>
<reference evidence="2" key="1">
    <citation type="journal article" date="2015" name="Genome Announc.">
        <title>Draft Genome Sequence of Tolypothrix boutellei Strain VB521301.</title>
        <authorList>
            <person name="Chandrababunaidu M.M."/>
            <person name="Singh D."/>
            <person name="Sen D."/>
            <person name="Bhan S."/>
            <person name="Das S."/>
            <person name="Gupta A."/>
            <person name="Adhikary S.P."/>
            <person name="Tripathy S."/>
        </authorList>
    </citation>
    <scope>NUCLEOTIDE SEQUENCE</scope>
    <source>
        <strain evidence="2">VB521301</strain>
    </source>
</reference>
<keyword evidence="1" id="KW-0472">Membrane</keyword>
<dbReference type="AlphaFoldDB" id="A0A0C1N7P5"/>
<protein>
    <submittedName>
        <fullName evidence="2">Uncharacterized protein</fullName>
    </submittedName>
</protein>
<proteinExistence type="predicted"/>
<comment type="caution">
    <text evidence="2">The sequence shown here is derived from an EMBL/GenBank/DDBJ whole genome shotgun (WGS) entry which is preliminary data.</text>
</comment>
<organism evidence="2">
    <name type="scientific">Tolypothrix bouteillei VB521301</name>
    <dbReference type="NCBI Taxonomy" id="1479485"/>
    <lineage>
        <taxon>Bacteria</taxon>
        <taxon>Bacillati</taxon>
        <taxon>Cyanobacteriota</taxon>
        <taxon>Cyanophyceae</taxon>
        <taxon>Nostocales</taxon>
        <taxon>Tolypothrichaceae</taxon>
        <taxon>Tolypothrix</taxon>
    </lineage>
</organism>
<feature type="transmembrane region" description="Helical" evidence="1">
    <location>
        <begin position="12"/>
        <end position="32"/>
    </location>
</feature>
<dbReference type="EMBL" id="JHEG02000058">
    <property type="protein sequence ID" value="KIE08576.1"/>
    <property type="molecule type" value="Genomic_DNA"/>
</dbReference>
<name>A0A0C1N7P5_9CYAN</name>
<keyword evidence="1" id="KW-0812">Transmembrane</keyword>
<accession>A0A0C1N7P5</accession>
<gene>
    <name evidence="2" type="ORF">DA73_0228940</name>
</gene>
<evidence type="ECO:0000313" key="2">
    <source>
        <dbReference type="EMBL" id="KIE08576.1"/>
    </source>
</evidence>
<evidence type="ECO:0000256" key="1">
    <source>
        <dbReference type="SAM" id="Phobius"/>
    </source>
</evidence>